<dbReference type="InterPro" id="IPR019734">
    <property type="entry name" value="TPR_rpt"/>
</dbReference>
<dbReference type="SUPFAM" id="SSF48452">
    <property type="entry name" value="TPR-like"/>
    <property type="match status" value="2"/>
</dbReference>
<dbReference type="AlphaFoldDB" id="A0A7S3V0U1"/>
<evidence type="ECO:0000256" key="1">
    <source>
        <dbReference type="ARBA" id="ARBA00022737"/>
    </source>
</evidence>
<reference evidence="4" key="1">
    <citation type="submission" date="2021-01" db="EMBL/GenBank/DDBJ databases">
        <authorList>
            <person name="Corre E."/>
            <person name="Pelletier E."/>
            <person name="Niang G."/>
            <person name="Scheremetjew M."/>
            <person name="Finn R."/>
            <person name="Kale V."/>
            <person name="Holt S."/>
            <person name="Cochrane G."/>
            <person name="Meng A."/>
            <person name="Brown T."/>
            <person name="Cohen L."/>
        </authorList>
    </citation>
    <scope>NUCLEOTIDE SEQUENCE</scope>
    <source>
        <strain evidence="4">GSBS06</strain>
    </source>
</reference>
<organism evidence="4">
    <name type="scientific">Aplanochytrium stocchinoi</name>
    <dbReference type="NCBI Taxonomy" id="215587"/>
    <lineage>
        <taxon>Eukaryota</taxon>
        <taxon>Sar</taxon>
        <taxon>Stramenopiles</taxon>
        <taxon>Bigyra</taxon>
        <taxon>Labyrinthulomycetes</taxon>
        <taxon>Thraustochytrida</taxon>
        <taxon>Thraustochytriidae</taxon>
        <taxon>Aplanochytrium</taxon>
    </lineage>
</organism>
<protein>
    <submittedName>
        <fullName evidence="4">Uncharacterized protein</fullName>
    </submittedName>
</protein>
<evidence type="ECO:0000256" key="3">
    <source>
        <dbReference type="PROSITE-ProRule" id="PRU00339"/>
    </source>
</evidence>
<name>A0A7S3V0U1_9STRA</name>
<sequence>MKKFWALLNHAMGNCLIAYKQYKEIIEETGSCIQADQGGFVPEKTDVLLNSDIRLLLSSLCLRMRRPREALRHTNCILQSPDAVASPNALLNQGIAYAILGHTEQALEPISKALEIVDSHKGTINQKHITANIGIALSRMYYNRCAVRYFLHVFDAAKNDCDEAIYLEPSNPEMYWFRAKIYAAEFLKREAMRDFHSAIELCRTGGKSSDFGQRRLSVSSNTSTLTAESSQ</sequence>
<evidence type="ECO:0000256" key="2">
    <source>
        <dbReference type="ARBA" id="ARBA00022803"/>
    </source>
</evidence>
<keyword evidence="1" id="KW-0677">Repeat</keyword>
<feature type="repeat" description="TPR" evidence="3">
    <location>
        <begin position="87"/>
        <end position="120"/>
    </location>
</feature>
<dbReference type="PANTHER" id="PTHR44858">
    <property type="entry name" value="TETRATRICOPEPTIDE REPEAT PROTEIN 6"/>
    <property type="match status" value="1"/>
</dbReference>
<gene>
    <name evidence="4" type="ORF">ASTO00021_LOCUS14081</name>
</gene>
<accession>A0A7S3V0U1</accession>
<keyword evidence="2 3" id="KW-0802">TPR repeat</keyword>
<dbReference type="PROSITE" id="PS50005">
    <property type="entry name" value="TPR"/>
    <property type="match status" value="1"/>
</dbReference>
<evidence type="ECO:0000313" key="4">
    <source>
        <dbReference type="EMBL" id="CAE0444025.1"/>
    </source>
</evidence>
<dbReference type="InterPro" id="IPR050498">
    <property type="entry name" value="Ycf3"/>
</dbReference>
<dbReference type="Gene3D" id="1.25.40.10">
    <property type="entry name" value="Tetratricopeptide repeat domain"/>
    <property type="match status" value="2"/>
</dbReference>
<dbReference type="PANTHER" id="PTHR44858:SF1">
    <property type="entry name" value="UDP-N-ACETYLGLUCOSAMINE--PEPTIDE N-ACETYLGLUCOSAMINYLTRANSFERASE SPINDLY-RELATED"/>
    <property type="match status" value="1"/>
</dbReference>
<proteinExistence type="predicted"/>
<dbReference type="InterPro" id="IPR011990">
    <property type="entry name" value="TPR-like_helical_dom_sf"/>
</dbReference>
<dbReference type="SMART" id="SM00028">
    <property type="entry name" value="TPR"/>
    <property type="match status" value="3"/>
</dbReference>
<dbReference type="EMBL" id="HBIN01018459">
    <property type="protein sequence ID" value="CAE0444025.1"/>
    <property type="molecule type" value="Transcribed_RNA"/>
</dbReference>